<dbReference type="InParanoid" id="A0A543AX83"/>
<protein>
    <submittedName>
        <fullName evidence="1">Uncharacterized protein</fullName>
    </submittedName>
</protein>
<dbReference type="EMBL" id="VFOW01000001">
    <property type="protein sequence ID" value="TQL77184.1"/>
    <property type="molecule type" value="Genomic_DNA"/>
</dbReference>
<organism evidence="1 2">
    <name type="scientific">Stackebrandtia endophytica</name>
    <dbReference type="NCBI Taxonomy" id="1496996"/>
    <lineage>
        <taxon>Bacteria</taxon>
        <taxon>Bacillati</taxon>
        <taxon>Actinomycetota</taxon>
        <taxon>Actinomycetes</taxon>
        <taxon>Glycomycetales</taxon>
        <taxon>Glycomycetaceae</taxon>
        <taxon>Stackebrandtia</taxon>
    </lineage>
</organism>
<evidence type="ECO:0000313" key="2">
    <source>
        <dbReference type="Proteomes" id="UP000317043"/>
    </source>
</evidence>
<accession>A0A543AX83</accession>
<gene>
    <name evidence="1" type="ORF">FB566_2735</name>
</gene>
<dbReference type="RefSeq" id="WP_142039681.1">
    <property type="nucleotide sequence ID" value="NZ_JBHTGS010000001.1"/>
</dbReference>
<sequence>MVDTIMDRIKESNVEVSSPDRNLKARVRYPGHLTLGFRPRFYPEYDEIDLRYQLEQICAVGSTEYRRNLHKIAGQSEPTGDHWDARIRRYQAEQDDLVSVGYAPSELIAVKRIGTAVWRVKLVPGVLHELDEKTFTVEFAEAVARLLSDREMKMIALKDKHFDLNLPAFVRKPPSPPRPVTW</sequence>
<reference evidence="1 2" key="1">
    <citation type="submission" date="2019-06" db="EMBL/GenBank/DDBJ databases">
        <title>Sequencing the genomes of 1000 actinobacteria strains.</title>
        <authorList>
            <person name="Klenk H.-P."/>
        </authorList>
    </citation>
    <scope>NUCLEOTIDE SEQUENCE [LARGE SCALE GENOMIC DNA]</scope>
    <source>
        <strain evidence="1 2">DSM 45928</strain>
    </source>
</reference>
<evidence type="ECO:0000313" key="1">
    <source>
        <dbReference type="EMBL" id="TQL77184.1"/>
    </source>
</evidence>
<dbReference type="Proteomes" id="UP000317043">
    <property type="component" value="Unassembled WGS sequence"/>
</dbReference>
<dbReference type="AlphaFoldDB" id="A0A543AX83"/>
<proteinExistence type="predicted"/>
<name>A0A543AX83_9ACTN</name>
<comment type="caution">
    <text evidence="1">The sequence shown here is derived from an EMBL/GenBank/DDBJ whole genome shotgun (WGS) entry which is preliminary data.</text>
</comment>
<keyword evidence="2" id="KW-1185">Reference proteome</keyword>